<name>A0A8T2VCU6_CERRI</name>
<keyword evidence="2" id="KW-0813">Transport</keyword>
<evidence type="ECO:0000256" key="4">
    <source>
        <dbReference type="ARBA" id="ARBA00022692"/>
    </source>
</evidence>
<keyword evidence="4 10" id="KW-0812">Transmembrane</keyword>
<feature type="transmembrane region" description="Helical" evidence="10">
    <location>
        <begin position="369"/>
        <end position="389"/>
    </location>
</feature>
<feature type="transmembrane region" description="Helical" evidence="10">
    <location>
        <begin position="427"/>
        <end position="452"/>
    </location>
</feature>
<dbReference type="GO" id="GO:0005886">
    <property type="term" value="C:plasma membrane"/>
    <property type="evidence" value="ECO:0007669"/>
    <property type="project" value="UniProtKB-SubCell"/>
</dbReference>
<keyword evidence="6 10" id="KW-1133">Transmembrane helix</keyword>
<dbReference type="OMA" id="PEYRKHC"/>
<sequence>MDSHGKDSNVELSKADVDTKSERKVHHLPLLDPANPSSSVDAWLPVTGSRNAKWWYSAFHNVTAMVGAGVLSLPSAMVYLGWGPGVLMLLLSWVITLYTLWQMVEMHEMVPGKRFDRYHELGQYAFGEKLGLWIVVPQQLVVEIGVCIVYMVTGGESLMKFHDLVCSGCHKIRLSFWILIFSSIHFVLAQLPNFNSIWGVSLAAAVMSLSYSTIAWSVPAARGPNDGVSYDYLHTTTANSVFGIFNALGQIAFAYAGHNVVLEIQATIPSTPEKPSKVAMWRGVIVAYLVVAICYFPVALVGYWAFGNAVTDNILLDLDHPRWLIAIANLMVVVHVIGSYQIYAMPVFDMLETVLVKKLYLPPGITLRLITRSVYVALTCFVAIALPFFSALLGFFGGFAFAPTTYFLPCIMWLVIQKPRRFSMSWIINWVCIFLGVLLMLVSSMGGLRSLIVSSSDHHFFS</sequence>
<evidence type="ECO:0000256" key="5">
    <source>
        <dbReference type="ARBA" id="ARBA00022970"/>
    </source>
</evidence>
<comment type="caution">
    <text evidence="12">The sequence shown here is derived from an EMBL/GenBank/DDBJ whole genome shotgun (WGS) entry which is preliminary data.</text>
</comment>
<feature type="transmembrane region" description="Helical" evidence="10">
    <location>
        <begin position="197"/>
        <end position="218"/>
    </location>
</feature>
<comment type="subcellular location">
    <subcellularLocation>
        <location evidence="1">Cell membrane</location>
    </subcellularLocation>
</comment>
<dbReference type="EMBL" id="CM035406">
    <property type="protein sequence ID" value="KAH7446317.1"/>
    <property type="molecule type" value="Genomic_DNA"/>
</dbReference>
<evidence type="ECO:0000256" key="3">
    <source>
        <dbReference type="ARBA" id="ARBA00022475"/>
    </source>
</evidence>
<accession>A0A8T2VCU6</accession>
<evidence type="ECO:0000256" key="9">
    <source>
        <dbReference type="SAM" id="MobiDB-lite"/>
    </source>
</evidence>
<keyword evidence="7 10" id="KW-0472">Membrane</keyword>
<evidence type="ECO:0000313" key="13">
    <source>
        <dbReference type="Proteomes" id="UP000825935"/>
    </source>
</evidence>
<evidence type="ECO:0000256" key="7">
    <source>
        <dbReference type="ARBA" id="ARBA00023136"/>
    </source>
</evidence>
<feature type="transmembrane region" description="Helical" evidence="10">
    <location>
        <begin position="326"/>
        <end position="348"/>
    </location>
</feature>
<keyword evidence="5" id="KW-0029">Amino-acid transport</keyword>
<dbReference type="FunFam" id="1.20.1740.10:FF:000033">
    <property type="entry name" value="Lysine histidine transporter 1"/>
    <property type="match status" value="1"/>
</dbReference>
<proteinExistence type="inferred from homology"/>
<protein>
    <recommendedName>
        <fullName evidence="11">Amino acid transporter transmembrane domain-containing protein</fullName>
    </recommendedName>
</protein>
<evidence type="ECO:0000313" key="12">
    <source>
        <dbReference type="EMBL" id="KAH7446317.1"/>
    </source>
</evidence>
<keyword evidence="13" id="KW-1185">Reference proteome</keyword>
<evidence type="ECO:0000256" key="6">
    <source>
        <dbReference type="ARBA" id="ARBA00022989"/>
    </source>
</evidence>
<feature type="region of interest" description="Disordered" evidence="9">
    <location>
        <begin position="1"/>
        <end position="21"/>
    </location>
</feature>
<gene>
    <name evidence="12" type="ORF">KP509_01G051400</name>
</gene>
<feature type="domain" description="Amino acid transporter transmembrane" evidence="11">
    <location>
        <begin position="51"/>
        <end position="446"/>
    </location>
</feature>
<evidence type="ECO:0000256" key="10">
    <source>
        <dbReference type="SAM" id="Phobius"/>
    </source>
</evidence>
<organism evidence="12 13">
    <name type="scientific">Ceratopteris richardii</name>
    <name type="common">Triangle waterfern</name>
    <dbReference type="NCBI Taxonomy" id="49495"/>
    <lineage>
        <taxon>Eukaryota</taxon>
        <taxon>Viridiplantae</taxon>
        <taxon>Streptophyta</taxon>
        <taxon>Embryophyta</taxon>
        <taxon>Tracheophyta</taxon>
        <taxon>Polypodiopsida</taxon>
        <taxon>Polypodiidae</taxon>
        <taxon>Polypodiales</taxon>
        <taxon>Pteridineae</taxon>
        <taxon>Pteridaceae</taxon>
        <taxon>Parkerioideae</taxon>
        <taxon>Ceratopteris</taxon>
    </lineage>
</organism>
<feature type="transmembrane region" description="Helical" evidence="10">
    <location>
        <begin position="395"/>
        <end position="415"/>
    </location>
</feature>
<feature type="transmembrane region" description="Helical" evidence="10">
    <location>
        <begin position="284"/>
        <end position="306"/>
    </location>
</feature>
<dbReference type="Gene3D" id="1.20.1740.10">
    <property type="entry name" value="Amino acid/polyamine transporter I"/>
    <property type="match status" value="1"/>
</dbReference>
<dbReference type="AlphaFoldDB" id="A0A8T2VCU6"/>
<dbReference type="OrthoDB" id="40134at2759"/>
<evidence type="ECO:0000256" key="8">
    <source>
        <dbReference type="ARBA" id="ARBA00061463"/>
    </source>
</evidence>
<evidence type="ECO:0000256" key="2">
    <source>
        <dbReference type="ARBA" id="ARBA00022448"/>
    </source>
</evidence>
<dbReference type="PANTHER" id="PTHR48017">
    <property type="entry name" value="OS05G0424000 PROTEIN-RELATED"/>
    <property type="match status" value="1"/>
</dbReference>
<dbReference type="Pfam" id="PF01490">
    <property type="entry name" value="Aa_trans"/>
    <property type="match status" value="1"/>
</dbReference>
<evidence type="ECO:0000259" key="11">
    <source>
        <dbReference type="Pfam" id="PF01490"/>
    </source>
</evidence>
<dbReference type="GO" id="GO:0015171">
    <property type="term" value="F:amino acid transmembrane transporter activity"/>
    <property type="evidence" value="ECO:0007669"/>
    <property type="project" value="UniProtKB-ARBA"/>
</dbReference>
<dbReference type="InterPro" id="IPR013057">
    <property type="entry name" value="AA_transpt_TM"/>
</dbReference>
<dbReference type="Proteomes" id="UP000825935">
    <property type="component" value="Chromosome 1"/>
</dbReference>
<feature type="transmembrane region" description="Helical" evidence="10">
    <location>
        <begin position="80"/>
        <end position="101"/>
    </location>
</feature>
<feature type="transmembrane region" description="Helical" evidence="10">
    <location>
        <begin position="174"/>
        <end position="191"/>
    </location>
</feature>
<reference evidence="12" key="1">
    <citation type="submission" date="2021-08" db="EMBL/GenBank/DDBJ databases">
        <title>WGS assembly of Ceratopteris richardii.</title>
        <authorList>
            <person name="Marchant D.B."/>
            <person name="Chen G."/>
            <person name="Jenkins J."/>
            <person name="Shu S."/>
            <person name="Leebens-Mack J."/>
            <person name="Grimwood J."/>
            <person name="Schmutz J."/>
            <person name="Soltis P."/>
            <person name="Soltis D."/>
            <person name="Chen Z.-H."/>
        </authorList>
    </citation>
    <scope>NUCLEOTIDE SEQUENCE</scope>
    <source>
        <strain evidence="12">Whitten #5841</strain>
        <tissue evidence="12">Leaf</tissue>
    </source>
</reference>
<keyword evidence="3" id="KW-1003">Cell membrane</keyword>
<evidence type="ECO:0000256" key="1">
    <source>
        <dbReference type="ARBA" id="ARBA00004236"/>
    </source>
</evidence>
<feature type="transmembrane region" description="Helical" evidence="10">
    <location>
        <begin position="130"/>
        <end position="153"/>
    </location>
</feature>
<comment type="similarity">
    <text evidence="8">Belongs to the amino acid/polyamine transporter 2 family. Amino acid/auxin permease (AAAP) (TC 2.A.18.2) subfamily.</text>
</comment>